<evidence type="ECO:0000313" key="3">
    <source>
        <dbReference type="EMBL" id="ERJ57180.1"/>
    </source>
</evidence>
<dbReference type="AlphaFoldDB" id="U2HPG5"/>
<dbReference type="STRING" id="1346330.M472_00225"/>
<sequence length="356" mass="40466">MNENIKKMKKLFFATLSVFFFLIRAFAQESPGVFTIAVLPDTQYYTALKHNGTMDMFQRQIDWIIGNAKSNNIAYVVHLGDVVDHGEDKMKEWERAASVMHQLEKPIEGYPEGIPYGVAVGNHDTSPMGTPGAMKDGYPRYFGLNHFKGKSYYGGAFKDQQTSENHYSLFSASGQDFIVVFIGYNEKTTKLEKNEDLEDEVFKWTGKLLKKYKDRKAIIVSHSLLRRTEGSESATLPNVDYVGKEKPNFMPQGKSIYNFVKDYNNVFLMLGGHISGESFRVDLYKGNKIKSVLSDYQSRRDAPYGDSDRNGGGGLMRTMTFDIPNNKVHVKTFVPKSATEVIYETDNDSEFTFDMF</sequence>
<evidence type="ECO:0000256" key="1">
    <source>
        <dbReference type="SAM" id="SignalP"/>
    </source>
</evidence>
<protein>
    <recommendedName>
        <fullName evidence="2">Calcineurin-like phosphoesterase domain-containing protein</fullName>
    </recommendedName>
</protein>
<proteinExistence type="predicted"/>
<keyword evidence="4" id="KW-1185">Reference proteome</keyword>
<evidence type="ECO:0000313" key="4">
    <source>
        <dbReference type="Proteomes" id="UP000016584"/>
    </source>
</evidence>
<accession>U2HPG5</accession>
<feature type="domain" description="Calcineurin-like phosphoesterase" evidence="2">
    <location>
        <begin position="35"/>
        <end position="273"/>
    </location>
</feature>
<dbReference type="InterPro" id="IPR029052">
    <property type="entry name" value="Metallo-depent_PP-like"/>
</dbReference>
<comment type="caution">
    <text evidence="3">The sequence shown here is derived from an EMBL/GenBank/DDBJ whole genome shotgun (WGS) entry which is preliminary data.</text>
</comment>
<dbReference type="InterPro" id="IPR004843">
    <property type="entry name" value="Calcineurin-like_PHP"/>
</dbReference>
<dbReference type="Gene3D" id="3.60.21.10">
    <property type="match status" value="1"/>
</dbReference>
<evidence type="ECO:0000259" key="2">
    <source>
        <dbReference type="Pfam" id="PF00149"/>
    </source>
</evidence>
<dbReference type="PATRIC" id="fig|1346330.5.peg.3905"/>
<keyword evidence="1" id="KW-0732">Signal</keyword>
<reference evidence="3 4" key="1">
    <citation type="journal article" date="2013" name="Genome Announc.">
        <title>The Draft Genome Sequence of Sphingomonas paucimobilis Strain HER1398 (Proteobacteria), Host to the Giant PAU Phage, Indicates That It Is a Member of the Genus Sphingobacterium (Bacteroidetes).</title>
        <authorList>
            <person name="White R.A.III."/>
            <person name="Suttle C.A."/>
        </authorList>
    </citation>
    <scope>NUCLEOTIDE SEQUENCE [LARGE SCALE GENOMIC DNA]</scope>
    <source>
        <strain evidence="3 4">HER1398</strain>
    </source>
</reference>
<name>U2HPG5_9SPHI</name>
<organism evidence="3 4">
    <name type="scientific">Sphingobacterium paucimobilis HER1398</name>
    <dbReference type="NCBI Taxonomy" id="1346330"/>
    <lineage>
        <taxon>Bacteria</taxon>
        <taxon>Pseudomonadati</taxon>
        <taxon>Bacteroidota</taxon>
        <taxon>Sphingobacteriia</taxon>
        <taxon>Sphingobacteriales</taxon>
        <taxon>Sphingobacteriaceae</taxon>
        <taxon>Sphingobacterium</taxon>
    </lineage>
</organism>
<dbReference type="Pfam" id="PF00149">
    <property type="entry name" value="Metallophos"/>
    <property type="match status" value="1"/>
</dbReference>
<dbReference type="EMBL" id="ATDL01000022">
    <property type="protein sequence ID" value="ERJ57180.1"/>
    <property type="molecule type" value="Genomic_DNA"/>
</dbReference>
<feature type="chain" id="PRO_5004627443" description="Calcineurin-like phosphoesterase domain-containing protein" evidence="1">
    <location>
        <begin position="28"/>
        <end position="356"/>
    </location>
</feature>
<dbReference type="InterPro" id="IPR051918">
    <property type="entry name" value="STPP_CPPED1"/>
</dbReference>
<dbReference type="PANTHER" id="PTHR43143:SF5">
    <property type="entry name" value="SECRETED PROTEIN"/>
    <property type="match status" value="1"/>
</dbReference>
<gene>
    <name evidence="3" type="ORF">M472_00225</name>
</gene>
<dbReference type="Proteomes" id="UP000016584">
    <property type="component" value="Unassembled WGS sequence"/>
</dbReference>
<dbReference type="GO" id="GO:0016787">
    <property type="term" value="F:hydrolase activity"/>
    <property type="evidence" value="ECO:0007669"/>
    <property type="project" value="InterPro"/>
</dbReference>
<dbReference type="eggNOG" id="COG1409">
    <property type="taxonomic scope" value="Bacteria"/>
</dbReference>
<feature type="signal peptide" evidence="1">
    <location>
        <begin position="1"/>
        <end position="27"/>
    </location>
</feature>
<dbReference type="SUPFAM" id="SSF56300">
    <property type="entry name" value="Metallo-dependent phosphatases"/>
    <property type="match status" value="1"/>
</dbReference>
<dbReference type="PANTHER" id="PTHR43143">
    <property type="entry name" value="METALLOPHOSPHOESTERASE, CALCINEURIN SUPERFAMILY"/>
    <property type="match status" value="1"/>
</dbReference>